<evidence type="ECO:0000313" key="1">
    <source>
        <dbReference type="EMBL" id="KAA2223016.1"/>
    </source>
</evidence>
<name>A0A5B2U9A6_9FLAO</name>
<gene>
    <name evidence="1" type="ORF">FW780_02090</name>
</gene>
<dbReference type="EMBL" id="VUNZ01000001">
    <property type="protein sequence ID" value="KAA2223016.1"/>
    <property type="molecule type" value="Genomic_DNA"/>
</dbReference>
<dbReference type="AlphaFoldDB" id="A0A5B2U9A6"/>
<comment type="caution">
    <text evidence="1">The sequence shown here is derived from an EMBL/GenBank/DDBJ whole genome shotgun (WGS) entry which is preliminary data.</text>
</comment>
<organism evidence="1 2">
    <name type="scientific">Chryseobacterium sediminis</name>
    <dbReference type="NCBI Taxonomy" id="1679494"/>
    <lineage>
        <taxon>Bacteria</taxon>
        <taxon>Pseudomonadati</taxon>
        <taxon>Bacteroidota</taxon>
        <taxon>Flavobacteriia</taxon>
        <taxon>Flavobacteriales</taxon>
        <taxon>Weeksellaceae</taxon>
        <taxon>Chryseobacterium group</taxon>
        <taxon>Chryseobacterium</taxon>
    </lineage>
</organism>
<dbReference type="Proteomes" id="UP000323082">
    <property type="component" value="Unassembled WGS sequence"/>
</dbReference>
<proteinExistence type="predicted"/>
<protein>
    <submittedName>
        <fullName evidence="1">Uncharacterized protein</fullName>
    </submittedName>
</protein>
<dbReference type="RefSeq" id="WP_149831980.1">
    <property type="nucleotide sequence ID" value="NZ_VUNZ01000001.1"/>
</dbReference>
<evidence type="ECO:0000313" key="2">
    <source>
        <dbReference type="Proteomes" id="UP000323082"/>
    </source>
</evidence>
<accession>A0A5B2U9A6</accession>
<sequence>MTIELYNQFAEAAMLNSYNSEQSRKNELHFVECEIIDCQRSDWWYAPFIGVRFMGTVIYDLYLMRLYNDGIIRIKEVIPIEVTNKSSIKTGRWIPAKDLLLL</sequence>
<reference evidence="1 2" key="1">
    <citation type="journal article" date="2015" name="Int. J. Syst. Evol. Microbiol.">
        <title>Chryseobacterium sediminis sp. nov., isolated from a river sediment.</title>
        <authorList>
            <person name="Kampfer P."/>
            <person name="Busse H.J."/>
            <person name="McInroy J.A."/>
            <person name="Glaeser S.P."/>
        </authorList>
    </citation>
    <scope>NUCLEOTIDE SEQUENCE [LARGE SCALE GENOMIC DNA]</scope>
    <source>
        <strain evidence="1 2">IMT-174</strain>
    </source>
</reference>